<evidence type="ECO:0000256" key="3">
    <source>
        <dbReference type="ARBA" id="ARBA00012030"/>
    </source>
</evidence>
<dbReference type="NCBIfam" id="TIGR00758">
    <property type="entry name" value="UDG_fam4"/>
    <property type="match status" value="1"/>
</dbReference>
<gene>
    <name evidence="13" type="ORF">A2161_18035</name>
</gene>
<keyword evidence="8" id="KW-0378">Hydrolase</keyword>
<evidence type="ECO:0000256" key="10">
    <source>
        <dbReference type="ARBA" id="ARBA00023014"/>
    </source>
</evidence>
<comment type="caution">
    <text evidence="13">The sequence shown here is derived from an EMBL/GenBank/DDBJ whole genome shotgun (WGS) entry which is preliminary data.</text>
</comment>
<dbReference type="PANTHER" id="PTHR33693">
    <property type="entry name" value="TYPE-5 URACIL-DNA GLYCOSYLASE"/>
    <property type="match status" value="1"/>
</dbReference>
<sequence>MIEIENILRNELNTGEKELIYDPVVSQVSRDSHAELNELEKSIQGCSLCKLHTHRTNLVFGDGNPNAELMFIGEGPGADEDFQGKPFVGRAGKLLDRIIAAMGFDRKDVYIGNIVKCRPPDNRTPEADEILACSPVIFKQIKIIKPKVICCLGLPAAQTILKTNQPMKSLRGKFFNFGGIKVLPTYHPAYVLRNPNIARPLVWEDVQKIMDLFGKKKQ</sequence>
<dbReference type="GO" id="GO:0004844">
    <property type="term" value="F:uracil DNA N-glycosylase activity"/>
    <property type="evidence" value="ECO:0007669"/>
    <property type="project" value="UniProtKB-EC"/>
</dbReference>
<evidence type="ECO:0000256" key="7">
    <source>
        <dbReference type="ARBA" id="ARBA00022763"/>
    </source>
</evidence>
<dbReference type="GO" id="GO:0006281">
    <property type="term" value="P:DNA repair"/>
    <property type="evidence" value="ECO:0007669"/>
    <property type="project" value="UniProtKB-KW"/>
</dbReference>
<evidence type="ECO:0000256" key="8">
    <source>
        <dbReference type="ARBA" id="ARBA00022801"/>
    </source>
</evidence>
<dbReference type="Gene3D" id="3.40.470.10">
    <property type="entry name" value="Uracil-DNA glycosylase-like domain"/>
    <property type="match status" value="1"/>
</dbReference>
<reference evidence="13 14" key="1">
    <citation type="journal article" date="2016" name="Nat. Commun.">
        <title>Thousands of microbial genomes shed light on interconnected biogeochemical processes in an aquifer system.</title>
        <authorList>
            <person name="Anantharaman K."/>
            <person name="Brown C.T."/>
            <person name="Hug L.A."/>
            <person name="Sharon I."/>
            <person name="Castelle C.J."/>
            <person name="Probst A.J."/>
            <person name="Thomas B.C."/>
            <person name="Singh A."/>
            <person name="Wilkins M.J."/>
            <person name="Karaoz U."/>
            <person name="Brodie E.L."/>
            <person name="Williams K.H."/>
            <person name="Hubbard S.S."/>
            <person name="Banfield J.F."/>
        </authorList>
    </citation>
    <scope>NUCLEOTIDE SEQUENCE [LARGE SCALE GENOMIC DNA]</scope>
</reference>
<dbReference type="GO" id="GO:0051539">
    <property type="term" value="F:4 iron, 4 sulfur cluster binding"/>
    <property type="evidence" value="ECO:0007669"/>
    <property type="project" value="UniProtKB-KW"/>
</dbReference>
<evidence type="ECO:0000256" key="2">
    <source>
        <dbReference type="ARBA" id="ARBA00006521"/>
    </source>
</evidence>
<evidence type="ECO:0000256" key="5">
    <source>
        <dbReference type="ARBA" id="ARBA00022485"/>
    </source>
</evidence>
<keyword evidence="5" id="KW-0004">4Fe-4S</keyword>
<dbReference type="Proteomes" id="UP000179266">
    <property type="component" value="Unassembled WGS sequence"/>
</dbReference>
<keyword evidence="11" id="KW-0234">DNA repair</keyword>
<evidence type="ECO:0000256" key="1">
    <source>
        <dbReference type="ARBA" id="ARBA00001400"/>
    </source>
</evidence>
<feature type="domain" description="Uracil-DNA glycosylase-like" evidence="12">
    <location>
        <begin position="60"/>
        <end position="207"/>
    </location>
</feature>
<dbReference type="InterPro" id="IPR005122">
    <property type="entry name" value="Uracil-DNA_glycosylase-like"/>
</dbReference>
<keyword evidence="6" id="KW-0479">Metal-binding</keyword>
<dbReference type="CDD" id="cd10030">
    <property type="entry name" value="UDG-F4_TTUDGA_SPO1dp_like"/>
    <property type="match status" value="1"/>
</dbReference>
<organism evidence="13 14">
    <name type="scientific">Candidatus Schekmanbacteria bacterium RBG_13_48_7</name>
    <dbReference type="NCBI Taxonomy" id="1817878"/>
    <lineage>
        <taxon>Bacteria</taxon>
        <taxon>Candidatus Schekmaniibacteriota</taxon>
    </lineage>
</organism>
<accession>A0A1F7RJL6</accession>
<dbReference type="Pfam" id="PF03167">
    <property type="entry name" value="UDG"/>
    <property type="match status" value="1"/>
</dbReference>
<dbReference type="SUPFAM" id="SSF52141">
    <property type="entry name" value="Uracil-DNA glycosylase-like"/>
    <property type="match status" value="1"/>
</dbReference>
<evidence type="ECO:0000313" key="14">
    <source>
        <dbReference type="Proteomes" id="UP000179266"/>
    </source>
</evidence>
<dbReference type="InterPro" id="IPR005273">
    <property type="entry name" value="Ura-DNA_glyco_family4"/>
</dbReference>
<dbReference type="GO" id="GO:0046872">
    <property type="term" value="F:metal ion binding"/>
    <property type="evidence" value="ECO:0007669"/>
    <property type="project" value="UniProtKB-KW"/>
</dbReference>
<evidence type="ECO:0000256" key="9">
    <source>
        <dbReference type="ARBA" id="ARBA00023004"/>
    </source>
</evidence>
<dbReference type="PANTHER" id="PTHR33693:SF1">
    <property type="entry name" value="TYPE-4 URACIL-DNA GLYCOSYLASE"/>
    <property type="match status" value="1"/>
</dbReference>
<dbReference type="InterPro" id="IPR036895">
    <property type="entry name" value="Uracil-DNA_glycosylase-like_sf"/>
</dbReference>
<evidence type="ECO:0000313" key="13">
    <source>
        <dbReference type="EMBL" id="OGL41712.1"/>
    </source>
</evidence>
<dbReference type="AlphaFoldDB" id="A0A1F7RJL6"/>
<keyword evidence="7" id="KW-0227">DNA damage</keyword>
<evidence type="ECO:0000256" key="11">
    <source>
        <dbReference type="ARBA" id="ARBA00023204"/>
    </source>
</evidence>
<dbReference type="SMART" id="SM00987">
    <property type="entry name" value="UreE_C"/>
    <property type="match status" value="1"/>
</dbReference>
<evidence type="ECO:0000259" key="12">
    <source>
        <dbReference type="SMART" id="SM00986"/>
    </source>
</evidence>
<comment type="similarity">
    <text evidence="2">Belongs to the uracil-DNA glycosylase (UDG) superfamily. Type 4 (UDGa) family.</text>
</comment>
<name>A0A1F7RJL6_9BACT</name>
<dbReference type="InterPro" id="IPR051536">
    <property type="entry name" value="UDG_Type-4/5"/>
</dbReference>
<dbReference type="EMBL" id="MGDD01000341">
    <property type="protein sequence ID" value="OGL41712.1"/>
    <property type="molecule type" value="Genomic_DNA"/>
</dbReference>
<evidence type="ECO:0000256" key="6">
    <source>
        <dbReference type="ARBA" id="ARBA00022723"/>
    </source>
</evidence>
<dbReference type="SMART" id="SM00986">
    <property type="entry name" value="UDG"/>
    <property type="match status" value="1"/>
</dbReference>
<evidence type="ECO:0000256" key="4">
    <source>
        <dbReference type="ARBA" id="ARBA00019403"/>
    </source>
</evidence>
<dbReference type="EC" id="3.2.2.27" evidence="3"/>
<keyword evidence="10" id="KW-0411">Iron-sulfur</keyword>
<keyword evidence="9" id="KW-0408">Iron</keyword>
<proteinExistence type="inferred from homology"/>
<protein>
    <recommendedName>
        <fullName evidence="4">Type-4 uracil-DNA glycosylase</fullName>
        <ecNumber evidence="3">3.2.2.27</ecNumber>
    </recommendedName>
</protein>
<comment type="catalytic activity">
    <reaction evidence="1">
        <text>Hydrolyzes single-stranded DNA or mismatched double-stranded DNA and polynucleotides, releasing free uracil.</text>
        <dbReference type="EC" id="3.2.2.27"/>
    </reaction>
</comment>